<keyword evidence="5" id="KW-0813">Transport</keyword>
<dbReference type="CDD" id="cd18117">
    <property type="entry name" value="ATP-synt_flagellum-secretory_path_III_N"/>
    <property type="match status" value="1"/>
</dbReference>
<protein>
    <recommendedName>
        <fullName evidence="4">Flagellum-specific ATP synthase</fullName>
        <ecNumber evidence="3">7.1.2.2</ecNumber>
    </recommendedName>
</protein>
<dbReference type="InterPro" id="IPR000194">
    <property type="entry name" value="ATPase_F1/V1/A1_a/bsu_nucl-bd"/>
</dbReference>
<dbReference type="CDD" id="cd01136">
    <property type="entry name" value="ATPase_flagellum-secretory_path_III"/>
    <property type="match status" value="1"/>
</dbReference>
<accession>A0A172WD47</accession>
<evidence type="ECO:0000256" key="17">
    <source>
        <dbReference type="ARBA" id="ARBA00037170"/>
    </source>
</evidence>
<dbReference type="GO" id="GO:0005524">
    <property type="term" value="F:ATP binding"/>
    <property type="evidence" value="ECO:0007669"/>
    <property type="project" value="UniProtKB-KW"/>
</dbReference>
<evidence type="ECO:0000256" key="2">
    <source>
        <dbReference type="ARBA" id="ARBA00008936"/>
    </source>
</evidence>
<proteinExistence type="inferred from homology"/>
<evidence type="ECO:0000256" key="5">
    <source>
        <dbReference type="ARBA" id="ARBA00022448"/>
    </source>
</evidence>
<dbReference type="GO" id="GO:0030257">
    <property type="term" value="C:type III protein secretion system complex"/>
    <property type="evidence" value="ECO:0007669"/>
    <property type="project" value="InterPro"/>
</dbReference>
<evidence type="ECO:0000256" key="3">
    <source>
        <dbReference type="ARBA" id="ARBA00012473"/>
    </source>
</evidence>
<dbReference type="InterPro" id="IPR005714">
    <property type="entry name" value="ATPase_T3SS_FliI/YscN"/>
</dbReference>
<evidence type="ECO:0000256" key="15">
    <source>
        <dbReference type="ARBA" id="ARBA00023310"/>
    </source>
</evidence>
<dbReference type="GO" id="GO:0016887">
    <property type="term" value="F:ATP hydrolysis activity"/>
    <property type="evidence" value="ECO:0007669"/>
    <property type="project" value="InterPro"/>
</dbReference>
<keyword evidence="8" id="KW-0375">Hydrogen ion transport</keyword>
<name>A0A172WD47_BUCSC</name>
<organism evidence="20 21">
    <name type="scientific">Buchnera aphidicola subsp. Schlechtendalia chinensis</name>
    <dbReference type="NCBI Taxonomy" id="118110"/>
    <lineage>
        <taxon>Bacteria</taxon>
        <taxon>Pseudomonadati</taxon>
        <taxon>Pseudomonadota</taxon>
        <taxon>Gammaproteobacteria</taxon>
        <taxon>Enterobacterales</taxon>
        <taxon>Erwiniaceae</taxon>
        <taxon>Buchnera</taxon>
    </lineage>
</organism>
<dbReference type="Pfam" id="PF18269">
    <property type="entry name" value="T3SS_ATPase_C"/>
    <property type="match status" value="1"/>
</dbReference>
<evidence type="ECO:0000256" key="1">
    <source>
        <dbReference type="ARBA" id="ARBA00004496"/>
    </source>
</evidence>
<evidence type="ECO:0000256" key="11">
    <source>
        <dbReference type="ARBA" id="ARBA00022927"/>
    </source>
</evidence>
<evidence type="ECO:0000256" key="6">
    <source>
        <dbReference type="ARBA" id="ARBA00022490"/>
    </source>
</evidence>
<evidence type="ECO:0000256" key="13">
    <source>
        <dbReference type="ARBA" id="ARBA00023065"/>
    </source>
</evidence>
<dbReference type="PANTHER" id="PTHR15184:SF81">
    <property type="entry name" value="FLAGELLUM-SPECIFIC ATP SYNTHASE"/>
    <property type="match status" value="1"/>
</dbReference>
<keyword evidence="20" id="KW-0378">Hydrolase</keyword>
<dbReference type="InterPro" id="IPR020003">
    <property type="entry name" value="ATPase_a/bsu_AS"/>
</dbReference>
<keyword evidence="14" id="KW-1006">Bacterial flagellum protein export</keyword>
<dbReference type="Pfam" id="PF00006">
    <property type="entry name" value="ATP-synt_ab"/>
    <property type="match status" value="1"/>
</dbReference>
<comment type="function">
    <text evidence="17">Probable catalytic subunit of a protein translocase for flagellum-specific export, or a proton translocase involved in local circuits at the flagellum. May be involved in a specialized protein export pathway that proceeds without signal peptide cleavage.</text>
</comment>
<evidence type="ECO:0000256" key="4">
    <source>
        <dbReference type="ARBA" id="ARBA00020580"/>
    </source>
</evidence>
<evidence type="ECO:0000256" key="9">
    <source>
        <dbReference type="ARBA" id="ARBA00022795"/>
    </source>
</evidence>
<comment type="catalytic activity">
    <reaction evidence="16">
        <text>ATP + H2O + cellular proteinSide 1 = ADP + phosphate + cellular proteinSide 2.</text>
        <dbReference type="EC" id="7.4.2.8"/>
    </reaction>
</comment>
<dbReference type="Proteomes" id="UP000077654">
    <property type="component" value="Chromosome"/>
</dbReference>
<reference evidence="20 21" key="1">
    <citation type="submission" date="2015-04" db="EMBL/GenBank/DDBJ databases">
        <title>Buchnera aphidicola assembly.</title>
        <authorList>
            <person name="Zhang Y."/>
        </authorList>
    </citation>
    <scope>NUCLEOTIDE SEQUENCE [LARGE SCALE GENOMIC DNA]</scope>
    <source>
        <strain evidence="20 21">SC</strain>
    </source>
</reference>
<dbReference type="PATRIC" id="fig|118110.3.peg.63"/>
<dbReference type="NCBIfam" id="TIGR01026">
    <property type="entry name" value="fliI_yscN"/>
    <property type="match status" value="1"/>
</dbReference>
<keyword evidence="12" id="KW-1278">Translocase</keyword>
<dbReference type="SUPFAM" id="SSF52540">
    <property type="entry name" value="P-loop containing nucleoside triphosphate hydrolases"/>
    <property type="match status" value="1"/>
</dbReference>
<keyword evidence="6" id="KW-0963">Cytoplasm</keyword>
<evidence type="ECO:0000256" key="7">
    <source>
        <dbReference type="ARBA" id="ARBA00022741"/>
    </source>
</evidence>
<dbReference type="EMBL" id="CP011299">
    <property type="protein sequence ID" value="ANF16885.1"/>
    <property type="molecule type" value="Genomic_DNA"/>
</dbReference>
<evidence type="ECO:0000313" key="20">
    <source>
        <dbReference type="EMBL" id="ANF16885.1"/>
    </source>
</evidence>
<dbReference type="InterPro" id="IPR027417">
    <property type="entry name" value="P-loop_NTPase"/>
</dbReference>
<keyword evidence="7" id="KW-0547">Nucleotide-binding</keyword>
<evidence type="ECO:0000256" key="16">
    <source>
        <dbReference type="ARBA" id="ARBA00034006"/>
    </source>
</evidence>
<dbReference type="EC" id="7.1.2.2" evidence="3"/>
<dbReference type="GO" id="GO:0046933">
    <property type="term" value="F:proton-transporting ATP synthase activity, rotational mechanism"/>
    <property type="evidence" value="ECO:0007669"/>
    <property type="project" value="TreeGrafter"/>
</dbReference>
<dbReference type="Gene3D" id="3.40.50.12240">
    <property type="match status" value="1"/>
</dbReference>
<gene>
    <name evidence="20" type="primary">fliI</name>
    <name evidence="20" type="ORF">XW81_00350</name>
</gene>
<keyword evidence="15" id="KW-0066">ATP synthesis</keyword>
<feature type="domain" description="T3SS EscN ATPase C-terminal" evidence="19">
    <location>
        <begin position="380"/>
        <end position="448"/>
    </location>
</feature>
<dbReference type="RefSeq" id="WP_075473835.1">
    <property type="nucleotide sequence ID" value="NZ_CP011299.1"/>
</dbReference>
<evidence type="ECO:0000256" key="12">
    <source>
        <dbReference type="ARBA" id="ARBA00022967"/>
    </source>
</evidence>
<dbReference type="FunFam" id="3.40.50.12240:FF:000002">
    <property type="entry name" value="Flagellum-specific ATP synthase FliI"/>
    <property type="match status" value="1"/>
</dbReference>
<dbReference type="STRING" id="118110.XW81_00350"/>
<comment type="similarity">
    <text evidence="2">Belongs to the ATPase alpha/beta chains family.</text>
</comment>
<keyword evidence="10" id="KW-0067">ATP-binding</keyword>
<dbReference type="AlphaFoldDB" id="A0A172WD47"/>
<evidence type="ECO:0000256" key="8">
    <source>
        <dbReference type="ARBA" id="ARBA00022781"/>
    </source>
</evidence>
<dbReference type="InterPro" id="IPR050053">
    <property type="entry name" value="ATPase_alpha/beta_chains"/>
</dbReference>
<dbReference type="GO" id="GO:0008564">
    <property type="term" value="F:protein-exporting ATPase activity"/>
    <property type="evidence" value="ECO:0007669"/>
    <property type="project" value="UniProtKB-EC"/>
</dbReference>
<dbReference type="PROSITE" id="PS00152">
    <property type="entry name" value="ATPASE_ALPHA_BETA"/>
    <property type="match status" value="1"/>
</dbReference>
<keyword evidence="13" id="KW-0406">Ion transport</keyword>
<dbReference type="OrthoDB" id="9148544at2"/>
<evidence type="ECO:0000256" key="14">
    <source>
        <dbReference type="ARBA" id="ARBA00023225"/>
    </source>
</evidence>
<dbReference type="GO" id="GO:0030254">
    <property type="term" value="P:protein secretion by the type III secretion system"/>
    <property type="evidence" value="ECO:0007669"/>
    <property type="project" value="InterPro"/>
</dbReference>
<keyword evidence="11" id="KW-0653">Protein transport</keyword>
<dbReference type="GO" id="GO:0044781">
    <property type="term" value="P:bacterial-type flagellum organization"/>
    <property type="evidence" value="ECO:0007669"/>
    <property type="project" value="UniProtKB-KW"/>
</dbReference>
<dbReference type="InterPro" id="IPR040627">
    <property type="entry name" value="T3SS_ATPase_C"/>
</dbReference>
<evidence type="ECO:0000259" key="19">
    <source>
        <dbReference type="Pfam" id="PF18269"/>
    </source>
</evidence>
<dbReference type="GO" id="GO:0005737">
    <property type="term" value="C:cytoplasm"/>
    <property type="evidence" value="ECO:0007669"/>
    <property type="project" value="UniProtKB-SubCell"/>
</dbReference>
<evidence type="ECO:0000313" key="21">
    <source>
        <dbReference type="Proteomes" id="UP000077654"/>
    </source>
</evidence>
<comment type="subcellular location">
    <subcellularLocation>
        <location evidence="1">Cytoplasm</location>
    </subcellularLocation>
</comment>
<sequence>MNLRIKKWTEQLSIFEKKVKNFPNIIRYGRLVGFNGSILEVSGLKLSVGSICFIERATNVSYEDDIEAEVIGFKNDILFLMPLKNIDNIVSGALVRPKMLDGNHFFFNTFPVYTGMLGRVLDSTGKPLDNLKAIDKKHRKELSYSIINPLHRSPITDVLDTGIRTINALLTIGRGQRIGLFSQSGLGKSVLLGMMTKYTEADVVVLGLVGERGREVKEFIETILTEEARKKSVVVASPAEFSPLLKVQGAHYAVRIAEHFRDKNFHVLLIMDSLTRYAMAYREIALSIGELPATKGYPPSVFSKMFSLIERSGNGRENCGSITAFYTILTEEEKYDPVADSARSILDGHIVLSRKYAESGHYPAINIEASISRVMSKIIDSDHAAKARDLKKLLSCYQRNRDLINVGAYVSGTNKELDIAISLFPKLEKFLQQGMHEKSTFRESKKALYDLLK</sequence>
<dbReference type="PANTHER" id="PTHR15184">
    <property type="entry name" value="ATP SYNTHASE"/>
    <property type="match status" value="1"/>
</dbReference>
<feature type="domain" description="ATPase F1/V1/A1 complex alpha/beta subunit nucleotide-binding" evidence="18">
    <location>
        <begin position="162"/>
        <end position="372"/>
    </location>
</feature>
<keyword evidence="21" id="KW-1185">Reference proteome</keyword>
<evidence type="ECO:0000256" key="10">
    <source>
        <dbReference type="ARBA" id="ARBA00022840"/>
    </source>
</evidence>
<evidence type="ECO:0000259" key="18">
    <source>
        <dbReference type="Pfam" id="PF00006"/>
    </source>
</evidence>
<keyword evidence="9" id="KW-1005">Bacterial flagellum biogenesis</keyword>